<keyword evidence="3" id="KW-0418">Kinase</keyword>
<dbReference type="OrthoDB" id="9799110at2"/>
<comment type="caution">
    <text evidence="3">The sequence shown here is derived from an EMBL/GenBank/DDBJ whole genome shotgun (WGS) entry which is preliminary data.</text>
</comment>
<accession>A0A2H3P3Y9</accession>
<dbReference type="GO" id="GO:0005829">
    <property type="term" value="C:cytosol"/>
    <property type="evidence" value="ECO:0007669"/>
    <property type="project" value="TreeGrafter"/>
</dbReference>
<comment type="similarity">
    <text evidence="1">Belongs to the aspartokinase family.</text>
</comment>
<evidence type="ECO:0000256" key="1">
    <source>
        <dbReference type="ARBA" id="ARBA00010122"/>
    </source>
</evidence>
<dbReference type="Gene3D" id="3.40.1160.10">
    <property type="entry name" value="Acetylglutamate kinase-like"/>
    <property type="match status" value="1"/>
</dbReference>
<dbReference type="RefSeq" id="WP_098060628.1">
    <property type="nucleotide sequence ID" value="NZ_PDEP01000001.1"/>
</dbReference>
<evidence type="ECO:0000313" key="3">
    <source>
        <dbReference type="EMBL" id="PEN09229.1"/>
    </source>
</evidence>
<sequence>MSTASRPVVVMKFGGTATGSVGRMRTIGAVVRQAQASVRPVLVVSALSGVTRRLDRGLQAVVAAREASDTAADGAIDTFLADLKTRHQTQAREVLSEAESASYADTLQQQLKALRIRLNTVVDTGFTPALRDAVLATGEQLSVPMVVATLRDQGLHAQVGDATALIETDATYGEANVHLEPSKARITDWFAGLPDEAVPVVAGFVGADANGTTTTLGFEGSDYTASLLASFLHADSLTRFTDVDGIYTADPNTDAAAQRLDRLTMEQAFAWTESGRLGMHPKTLRPLAERAIPMQVRSIDRPTAPGTQIVPDAAGTSAFWPPLAA</sequence>
<keyword evidence="4" id="KW-1185">Reference proteome</keyword>
<dbReference type="InterPro" id="IPR036393">
    <property type="entry name" value="AceGlu_kinase-like_sf"/>
</dbReference>
<evidence type="ECO:0000259" key="2">
    <source>
        <dbReference type="Pfam" id="PF00696"/>
    </source>
</evidence>
<dbReference type="GO" id="GO:0009090">
    <property type="term" value="P:homoserine biosynthetic process"/>
    <property type="evidence" value="ECO:0007669"/>
    <property type="project" value="TreeGrafter"/>
</dbReference>
<dbReference type="AlphaFoldDB" id="A0A2H3P3Y9"/>
<dbReference type="Pfam" id="PF00696">
    <property type="entry name" value="AA_kinase"/>
    <property type="match status" value="1"/>
</dbReference>
<dbReference type="EMBL" id="PDEP01000001">
    <property type="protein sequence ID" value="PEN09229.1"/>
    <property type="molecule type" value="Genomic_DNA"/>
</dbReference>
<dbReference type="PANTHER" id="PTHR21499">
    <property type="entry name" value="ASPARTATE KINASE"/>
    <property type="match status" value="1"/>
</dbReference>
<evidence type="ECO:0000313" key="4">
    <source>
        <dbReference type="Proteomes" id="UP000221024"/>
    </source>
</evidence>
<gene>
    <name evidence="3" type="ORF">CRI93_00415</name>
</gene>
<dbReference type="InterPro" id="IPR001048">
    <property type="entry name" value="Asp/Glu/Uridylate_kinase"/>
</dbReference>
<reference evidence="3 4" key="1">
    <citation type="submission" date="2017-10" db="EMBL/GenBank/DDBJ databases">
        <title>Draft genome of Longimonas halophila.</title>
        <authorList>
            <person name="Goh K.M."/>
            <person name="Shamsir M.S."/>
            <person name="Lim S.W."/>
        </authorList>
    </citation>
    <scope>NUCLEOTIDE SEQUENCE [LARGE SCALE GENOMIC DNA]</scope>
    <source>
        <strain evidence="3 4">KCTC 42399</strain>
    </source>
</reference>
<dbReference type="GO" id="GO:0009089">
    <property type="term" value="P:lysine biosynthetic process via diaminopimelate"/>
    <property type="evidence" value="ECO:0007669"/>
    <property type="project" value="TreeGrafter"/>
</dbReference>
<dbReference type="SUPFAM" id="SSF53633">
    <property type="entry name" value="Carbamate kinase-like"/>
    <property type="match status" value="1"/>
</dbReference>
<name>A0A2H3P3Y9_9BACT</name>
<keyword evidence="3" id="KW-0808">Transferase</keyword>
<proteinExistence type="inferred from homology"/>
<organism evidence="3 4">
    <name type="scientific">Longimonas halophila</name>
    <dbReference type="NCBI Taxonomy" id="1469170"/>
    <lineage>
        <taxon>Bacteria</taxon>
        <taxon>Pseudomonadati</taxon>
        <taxon>Rhodothermota</taxon>
        <taxon>Rhodothermia</taxon>
        <taxon>Rhodothermales</taxon>
        <taxon>Salisaetaceae</taxon>
        <taxon>Longimonas</taxon>
    </lineage>
</organism>
<protein>
    <submittedName>
        <fullName evidence="3">Aspartate kinase</fullName>
    </submittedName>
</protein>
<dbReference type="Proteomes" id="UP000221024">
    <property type="component" value="Unassembled WGS sequence"/>
</dbReference>
<dbReference type="PANTHER" id="PTHR21499:SF59">
    <property type="entry name" value="ASPARTOKINASE"/>
    <property type="match status" value="1"/>
</dbReference>
<feature type="domain" description="Aspartate/glutamate/uridylate kinase" evidence="2">
    <location>
        <begin position="8"/>
        <end position="298"/>
    </location>
</feature>
<dbReference type="GO" id="GO:0004072">
    <property type="term" value="F:aspartate kinase activity"/>
    <property type="evidence" value="ECO:0007669"/>
    <property type="project" value="TreeGrafter"/>
</dbReference>